<reference evidence="1 2" key="1">
    <citation type="submission" date="2016-06" db="EMBL/GenBank/DDBJ databases">
        <title>Comparative genomics of the ectomycorrhizal sister species Rhizopogon vinicolor and Rhizopogon vesiculosus (Basidiomycota: Boletales) reveals a divergence of the mating type B locus.</title>
        <authorList>
            <consortium name="DOE Joint Genome Institute"/>
            <person name="Mujic A.B."/>
            <person name="Kuo A."/>
            <person name="Tritt A."/>
            <person name="Lipzen A."/>
            <person name="Chen C."/>
            <person name="Johnson J."/>
            <person name="Sharma A."/>
            <person name="Barry K."/>
            <person name="Grigoriev I.V."/>
            <person name="Spatafora J.W."/>
        </authorList>
    </citation>
    <scope>NUCLEOTIDE SEQUENCE [LARGE SCALE GENOMIC DNA]</scope>
    <source>
        <strain evidence="1 2">AM-OR11-026</strain>
    </source>
</reference>
<name>A0A1B7MPE5_9AGAM</name>
<organism evidence="1 2">
    <name type="scientific">Rhizopogon vinicolor AM-OR11-026</name>
    <dbReference type="NCBI Taxonomy" id="1314800"/>
    <lineage>
        <taxon>Eukaryota</taxon>
        <taxon>Fungi</taxon>
        <taxon>Dikarya</taxon>
        <taxon>Basidiomycota</taxon>
        <taxon>Agaricomycotina</taxon>
        <taxon>Agaricomycetes</taxon>
        <taxon>Agaricomycetidae</taxon>
        <taxon>Boletales</taxon>
        <taxon>Suillineae</taxon>
        <taxon>Rhizopogonaceae</taxon>
        <taxon>Rhizopogon</taxon>
    </lineage>
</organism>
<evidence type="ECO:0000313" key="2">
    <source>
        <dbReference type="Proteomes" id="UP000092154"/>
    </source>
</evidence>
<keyword evidence="2" id="KW-1185">Reference proteome</keyword>
<dbReference type="OrthoDB" id="2604709at2759"/>
<accession>A0A1B7MPE5</accession>
<dbReference type="AlphaFoldDB" id="A0A1B7MPE5"/>
<dbReference type="Proteomes" id="UP000092154">
    <property type="component" value="Unassembled WGS sequence"/>
</dbReference>
<protein>
    <submittedName>
        <fullName evidence="1">Uncharacterized protein</fullName>
    </submittedName>
</protein>
<evidence type="ECO:0000313" key="1">
    <source>
        <dbReference type="EMBL" id="OAX34456.1"/>
    </source>
</evidence>
<gene>
    <name evidence="1" type="ORF">K503DRAFT_774517</name>
</gene>
<dbReference type="InParanoid" id="A0A1B7MPE5"/>
<dbReference type="EMBL" id="KV448609">
    <property type="protein sequence ID" value="OAX34456.1"/>
    <property type="molecule type" value="Genomic_DNA"/>
</dbReference>
<proteinExistence type="predicted"/>
<sequence>MSMESTQCAVRTPGLTFPPDTPNLTSISGYGHYYTSPEPPMLLGARGKDIPLNLSFEIVEDDEGIFISKAAAVWQGAIPKRAMIPLPVRRAKSIGTVPNLAVINNQVTSQDTSSMSHDMQICTDEVAQETSCEGSGDVFQSISATPGLRAWSFEELRAECYSQSRLATGSAPRAVPPGAPSWMIIPPAFTPYSTKT</sequence>